<reference evidence="2 3" key="1">
    <citation type="submission" date="2020-07" db="EMBL/GenBank/DDBJ databases">
        <title>Complete genome sequence for Sandaracinobacter sp. M6.</title>
        <authorList>
            <person name="Tang Y."/>
            <person name="Liu Q."/>
            <person name="Guo Z."/>
            <person name="Lei P."/>
            <person name="Huang B."/>
        </authorList>
    </citation>
    <scope>NUCLEOTIDE SEQUENCE [LARGE SCALE GENOMIC DNA]</scope>
    <source>
        <strain evidence="2 3">M6</strain>
    </source>
</reference>
<dbReference type="AlphaFoldDB" id="A0A7G5IML8"/>
<dbReference type="KEGG" id="sand:H3309_09880"/>
<dbReference type="InterPro" id="IPR002716">
    <property type="entry name" value="PIN_dom"/>
</dbReference>
<proteinExistence type="predicted"/>
<dbReference type="CDD" id="cd18692">
    <property type="entry name" value="PIN_VapC-like"/>
    <property type="match status" value="1"/>
</dbReference>
<accession>A0A7G5IML8</accession>
<dbReference type="InterPro" id="IPR029060">
    <property type="entry name" value="PIN-like_dom_sf"/>
</dbReference>
<dbReference type="Pfam" id="PF01850">
    <property type="entry name" value="PIN"/>
    <property type="match status" value="1"/>
</dbReference>
<dbReference type="Gene3D" id="3.40.50.1010">
    <property type="entry name" value="5'-nuclease"/>
    <property type="match status" value="1"/>
</dbReference>
<feature type="domain" description="PIN" evidence="1">
    <location>
        <begin position="5"/>
        <end position="122"/>
    </location>
</feature>
<gene>
    <name evidence="2" type="ORF">H3309_09880</name>
</gene>
<dbReference type="SUPFAM" id="SSF88723">
    <property type="entry name" value="PIN domain-like"/>
    <property type="match status" value="1"/>
</dbReference>
<sequence>MRLAFDTNILAYLSGVNRHPDDLDKIAESRRLLAALRGRATLVAPAQALAELFVVLTRAGASRAETRETILHIRSGFAPADTTSATLDSALDCAAAHKLQLWDAIILTAAAESGAVLLLSEDMQSGFQWRGTTVVNPLAARPDRRLAALFA</sequence>
<organism evidence="2 3">
    <name type="scientific">Sandaracinobacteroides saxicola</name>
    <dbReference type="NCBI Taxonomy" id="2759707"/>
    <lineage>
        <taxon>Bacteria</taxon>
        <taxon>Pseudomonadati</taxon>
        <taxon>Pseudomonadota</taxon>
        <taxon>Alphaproteobacteria</taxon>
        <taxon>Sphingomonadales</taxon>
        <taxon>Sphingosinicellaceae</taxon>
        <taxon>Sandaracinobacteroides</taxon>
    </lineage>
</organism>
<protein>
    <submittedName>
        <fullName evidence="2">PIN domain-containing protein</fullName>
    </submittedName>
</protein>
<evidence type="ECO:0000313" key="2">
    <source>
        <dbReference type="EMBL" id="QMW24610.1"/>
    </source>
</evidence>
<keyword evidence="3" id="KW-1185">Reference proteome</keyword>
<dbReference type="Proteomes" id="UP000515292">
    <property type="component" value="Chromosome"/>
</dbReference>
<dbReference type="EMBL" id="CP059851">
    <property type="protein sequence ID" value="QMW24610.1"/>
    <property type="molecule type" value="Genomic_DNA"/>
</dbReference>
<name>A0A7G5IML8_9SPHN</name>
<evidence type="ECO:0000259" key="1">
    <source>
        <dbReference type="Pfam" id="PF01850"/>
    </source>
</evidence>
<evidence type="ECO:0000313" key="3">
    <source>
        <dbReference type="Proteomes" id="UP000515292"/>
    </source>
</evidence>